<dbReference type="Gene3D" id="1.20.1280.50">
    <property type="match status" value="1"/>
</dbReference>
<gene>
    <name evidence="2" type="ORF">DPMN_040625</name>
</gene>
<dbReference type="Gene3D" id="3.80.10.10">
    <property type="entry name" value="Ribonuclease Inhibitor"/>
    <property type="match status" value="1"/>
</dbReference>
<reference evidence="2" key="1">
    <citation type="journal article" date="2019" name="bioRxiv">
        <title>The Genome of the Zebra Mussel, Dreissena polymorpha: A Resource for Invasive Species Research.</title>
        <authorList>
            <person name="McCartney M.A."/>
            <person name="Auch B."/>
            <person name="Kono T."/>
            <person name="Mallez S."/>
            <person name="Zhang Y."/>
            <person name="Obille A."/>
            <person name="Becker A."/>
            <person name="Abrahante J.E."/>
            <person name="Garbe J."/>
            <person name="Badalamenti J.P."/>
            <person name="Herman A."/>
            <person name="Mangelson H."/>
            <person name="Liachko I."/>
            <person name="Sullivan S."/>
            <person name="Sone E.D."/>
            <person name="Koren S."/>
            <person name="Silverstein K.A.T."/>
            <person name="Beckman K.B."/>
            <person name="Gohl D.M."/>
        </authorList>
    </citation>
    <scope>NUCLEOTIDE SEQUENCE</scope>
    <source>
        <strain evidence="2">Duluth1</strain>
        <tissue evidence="2">Whole animal</tissue>
    </source>
</reference>
<dbReference type="InterPro" id="IPR001810">
    <property type="entry name" value="F-box_dom"/>
</dbReference>
<evidence type="ECO:0000313" key="3">
    <source>
        <dbReference type="Proteomes" id="UP000828390"/>
    </source>
</evidence>
<evidence type="ECO:0000313" key="2">
    <source>
        <dbReference type="EMBL" id="KAH3734185.1"/>
    </source>
</evidence>
<accession>A0A9D4HT97</accession>
<feature type="domain" description="F-box" evidence="1">
    <location>
        <begin position="8"/>
        <end position="54"/>
    </location>
</feature>
<comment type="caution">
    <text evidence="2">The sequence shown here is derived from an EMBL/GenBank/DDBJ whole genome shotgun (WGS) entry which is preliminary data.</text>
</comment>
<evidence type="ECO:0000259" key="1">
    <source>
        <dbReference type="PROSITE" id="PS50181"/>
    </source>
</evidence>
<sequence>MADGTDVMADFSTLPDVVWVRILQYLPLRDRQEVASTCHLLHDAFNHPSLWRRQVLTFIGDKDNSSRKGIPVYPARHNMELTKQFGQYFQDLTIRVISHFRTMNSDLRELLVQVAENCRLESLTLDIGKQTSQFHKRYGFPPDPNAIATLETFVKTAFRMKHLAIMSWPMFKDKNESLFMALKSNEKLRDNLESMTLFWLDGAEWSEREPLLLSADDTVDLVRHFPYLTCLGLRSPMVNNGLLEMLAETSRAKLRTLKLVIHYLWQKRNFAVPQIEQKSWTALLNRNPDFRVEVTVFLATPTMELASMLTPEAPVSYFRFIKYSKLESSSLVKIYTQYSGTLTTFHSLCDSYEMDSELILLCEKCELLTDLIYHGEIYVNTVKCISKSRGRKWKRFELKDSSIKIHTEFDNIDNDLVLQRNEQGELIQLRLQRFLATDDEQLRTMREEVSSAIGEPWKPTVVKS</sequence>
<name>A0A9D4HT97_DREPO</name>
<dbReference type="SUPFAM" id="SSF81383">
    <property type="entry name" value="F-box domain"/>
    <property type="match status" value="1"/>
</dbReference>
<protein>
    <recommendedName>
        <fullName evidence="1">F-box domain-containing protein</fullName>
    </recommendedName>
</protein>
<dbReference type="Proteomes" id="UP000828390">
    <property type="component" value="Unassembled WGS sequence"/>
</dbReference>
<dbReference type="OrthoDB" id="9974792at2759"/>
<dbReference type="SMART" id="SM00256">
    <property type="entry name" value="FBOX"/>
    <property type="match status" value="1"/>
</dbReference>
<dbReference type="InterPro" id="IPR036047">
    <property type="entry name" value="F-box-like_dom_sf"/>
</dbReference>
<reference evidence="2" key="2">
    <citation type="submission" date="2020-11" db="EMBL/GenBank/DDBJ databases">
        <authorList>
            <person name="McCartney M.A."/>
            <person name="Auch B."/>
            <person name="Kono T."/>
            <person name="Mallez S."/>
            <person name="Becker A."/>
            <person name="Gohl D.M."/>
            <person name="Silverstein K.A.T."/>
            <person name="Koren S."/>
            <person name="Bechman K.B."/>
            <person name="Herman A."/>
            <person name="Abrahante J.E."/>
            <person name="Garbe J."/>
        </authorList>
    </citation>
    <scope>NUCLEOTIDE SEQUENCE</scope>
    <source>
        <strain evidence="2">Duluth1</strain>
        <tissue evidence="2">Whole animal</tissue>
    </source>
</reference>
<dbReference type="PROSITE" id="PS50181">
    <property type="entry name" value="FBOX"/>
    <property type="match status" value="1"/>
</dbReference>
<keyword evidence="3" id="KW-1185">Reference proteome</keyword>
<dbReference type="EMBL" id="JAIWYP010000011">
    <property type="protein sequence ID" value="KAH3734185.1"/>
    <property type="molecule type" value="Genomic_DNA"/>
</dbReference>
<dbReference type="AlphaFoldDB" id="A0A9D4HT97"/>
<dbReference type="PANTHER" id="PTHR20872:SF1">
    <property type="entry name" value="F-BOX DOMAIN-CONTAINING PROTEIN"/>
    <property type="match status" value="1"/>
</dbReference>
<dbReference type="InterPro" id="IPR032675">
    <property type="entry name" value="LRR_dom_sf"/>
</dbReference>
<organism evidence="2 3">
    <name type="scientific">Dreissena polymorpha</name>
    <name type="common">Zebra mussel</name>
    <name type="synonym">Mytilus polymorpha</name>
    <dbReference type="NCBI Taxonomy" id="45954"/>
    <lineage>
        <taxon>Eukaryota</taxon>
        <taxon>Metazoa</taxon>
        <taxon>Spiralia</taxon>
        <taxon>Lophotrochozoa</taxon>
        <taxon>Mollusca</taxon>
        <taxon>Bivalvia</taxon>
        <taxon>Autobranchia</taxon>
        <taxon>Heteroconchia</taxon>
        <taxon>Euheterodonta</taxon>
        <taxon>Imparidentia</taxon>
        <taxon>Neoheterodontei</taxon>
        <taxon>Myida</taxon>
        <taxon>Dreissenoidea</taxon>
        <taxon>Dreissenidae</taxon>
        <taxon>Dreissena</taxon>
    </lineage>
</organism>
<dbReference type="Pfam" id="PF12937">
    <property type="entry name" value="F-box-like"/>
    <property type="match status" value="1"/>
</dbReference>
<dbReference type="PANTHER" id="PTHR20872">
    <property type="match status" value="1"/>
</dbReference>
<proteinExistence type="predicted"/>